<dbReference type="Pfam" id="PF06719">
    <property type="entry name" value="AraC_N"/>
    <property type="match status" value="1"/>
</dbReference>
<dbReference type="PANTHER" id="PTHR43436">
    <property type="entry name" value="ARAC-FAMILY TRANSCRIPTIONAL REGULATOR"/>
    <property type="match status" value="1"/>
</dbReference>
<dbReference type="AlphaFoldDB" id="A0A4Q1JYA5"/>
<name>A0A4Q1JYA5_9GAMM</name>
<accession>A0A4Q1JYA5</accession>
<keyword evidence="5" id="KW-1185">Reference proteome</keyword>
<evidence type="ECO:0000256" key="1">
    <source>
        <dbReference type="ARBA" id="ARBA00023015"/>
    </source>
</evidence>
<evidence type="ECO:0000313" key="4">
    <source>
        <dbReference type="EMBL" id="RXR06669.1"/>
    </source>
</evidence>
<feature type="domain" description="HTH araC/xylS-type" evidence="3">
    <location>
        <begin position="190"/>
        <end position="288"/>
    </location>
</feature>
<proteinExistence type="predicted"/>
<comment type="caution">
    <text evidence="4">The sequence shown here is derived from an EMBL/GenBank/DDBJ whole genome shotgun (WGS) entry which is preliminary data.</text>
</comment>
<keyword evidence="2" id="KW-0804">Transcription</keyword>
<gene>
    <name evidence="4" type="ORF">EPA99_07460</name>
</gene>
<keyword evidence="1" id="KW-0805">Transcription regulation</keyword>
<dbReference type="Gene3D" id="1.10.10.60">
    <property type="entry name" value="Homeodomain-like"/>
    <property type="match status" value="2"/>
</dbReference>
<sequence length="293" mass="31756">MPDTLLDAVRRHTDLHADGSGLAQTPIAGLTTIRATAPTELDHAVSRPIACLVLQGVKEVTQGTRTLAFQAGDSLLITADVPTRSRILRASVAAPYYSLVLDLDAAVIADLSAQMPVAAHADDPAVRAAPTDAQVADAALRVMQLLDRPESVPVLHAARVRELHYWLLASRHGQAIRRLGWAEGHVQRIARAVAVLRADYTRPLPVEQLARAAGMSVSAFHQHFRSVTSLSPLQFQKHLRLIEARRLMRAEGASASTAAFAVGYQSVPQFTREYGRLFGQPPLRDTLQARSGD</sequence>
<protein>
    <submittedName>
        <fullName evidence="4">AraC family transcriptional regulator</fullName>
    </submittedName>
</protein>
<dbReference type="PANTHER" id="PTHR43436:SF1">
    <property type="entry name" value="TRANSCRIPTIONAL REGULATORY PROTEIN"/>
    <property type="match status" value="1"/>
</dbReference>
<evidence type="ECO:0000313" key="5">
    <source>
        <dbReference type="Proteomes" id="UP000289784"/>
    </source>
</evidence>
<dbReference type="OrthoDB" id="34150at2"/>
<organism evidence="4 5">
    <name type="scientific">Pseudoxanthomonas composti</name>
    <dbReference type="NCBI Taxonomy" id="2137479"/>
    <lineage>
        <taxon>Bacteria</taxon>
        <taxon>Pseudomonadati</taxon>
        <taxon>Pseudomonadota</taxon>
        <taxon>Gammaproteobacteria</taxon>
        <taxon>Lysobacterales</taxon>
        <taxon>Lysobacteraceae</taxon>
        <taxon>Pseudoxanthomonas</taxon>
    </lineage>
</organism>
<dbReference type="InterPro" id="IPR018060">
    <property type="entry name" value="HTH_AraC"/>
</dbReference>
<dbReference type="GO" id="GO:0043565">
    <property type="term" value="F:sequence-specific DNA binding"/>
    <property type="evidence" value="ECO:0007669"/>
    <property type="project" value="InterPro"/>
</dbReference>
<dbReference type="SMART" id="SM00342">
    <property type="entry name" value="HTH_ARAC"/>
    <property type="match status" value="1"/>
</dbReference>
<dbReference type="SUPFAM" id="SSF46689">
    <property type="entry name" value="Homeodomain-like"/>
    <property type="match status" value="2"/>
</dbReference>
<dbReference type="GO" id="GO:0003700">
    <property type="term" value="F:DNA-binding transcription factor activity"/>
    <property type="evidence" value="ECO:0007669"/>
    <property type="project" value="InterPro"/>
</dbReference>
<dbReference type="Proteomes" id="UP000289784">
    <property type="component" value="Unassembled WGS sequence"/>
</dbReference>
<dbReference type="PROSITE" id="PS01124">
    <property type="entry name" value="HTH_ARAC_FAMILY_2"/>
    <property type="match status" value="1"/>
</dbReference>
<dbReference type="InterPro" id="IPR009594">
    <property type="entry name" value="Tscrpt_reg_HTH_AraC_N"/>
</dbReference>
<evidence type="ECO:0000259" key="3">
    <source>
        <dbReference type="PROSITE" id="PS01124"/>
    </source>
</evidence>
<evidence type="ECO:0000256" key="2">
    <source>
        <dbReference type="ARBA" id="ARBA00023163"/>
    </source>
</evidence>
<reference evidence="4 5" key="1">
    <citation type="submission" date="2019-01" db="EMBL/GenBank/DDBJ databases">
        <title>Pseudoxanthomonas composti sp. nov., isolated from compost.</title>
        <authorList>
            <person name="Yang G."/>
        </authorList>
    </citation>
    <scope>NUCLEOTIDE SEQUENCE [LARGE SCALE GENOMIC DNA]</scope>
    <source>
        <strain evidence="4 5">GSS15</strain>
    </source>
</reference>
<dbReference type="Pfam" id="PF12833">
    <property type="entry name" value="HTH_18"/>
    <property type="match status" value="1"/>
</dbReference>
<dbReference type="InterPro" id="IPR009057">
    <property type="entry name" value="Homeodomain-like_sf"/>
</dbReference>
<dbReference type="EMBL" id="SAWZ01000003">
    <property type="protein sequence ID" value="RXR06669.1"/>
    <property type="molecule type" value="Genomic_DNA"/>
</dbReference>